<evidence type="ECO:0000313" key="2">
    <source>
        <dbReference type="EMBL" id="GEJ58376.1"/>
    </source>
</evidence>
<dbReference type="AlphaFoldDB" id="A0A7I9VPN4"/>
<organism evidence="2 3">
    <name type="scientific">Anaeromyxobacter diazotrophicus</name>
    <dbReference type="NCBI Taxonomy" id="2590199"/>
    <lineage>
        <taxon>Bacteria</taxon>
        <taxon>Pseudomonadati</taxon>
        <taxon>Myxococcota</taxon>
        <taxon>Myxococcia</taxon>
        <taxon>Myxococcales</taxon>
        <taxon>Cystobacterineae</taxon>
        <taxon>Anaeromyxobacteraceae</taxon>
        <taxon>Anaeromyxobacter</taxon>
    </lineage>
</organism>
<dbReference type="EMBL" id="BJTG01000007">
    <property type="protein sequence ID" value="GEJ58376.1"/>
    <property type="molecule type" value="Genomic_DNA"/>
</dbReference>
<keyword evidence="1" id="KW-1133">Transmembrane helix</keyword>
<sequence length="142" mass="15065">MTRIEAGATASKGYYFSAKRWSLHPVAVDGETLPGEPGERYLRIPLLLALVVAPAMGAAFLMFLPFVGFYLAASAALRPVTAGFRASAEGVAATMAPGWVPGEAHLTGARAERAEGGARRPSAEDRLAEVEREIARRRAARA</sequence>
<comment type="caution">
    <text evidence="2">The sequence shown here is derived from an EMBL/GenBank/DDBJ whole genome shotgun (WGS) entry which is preliminary data.</text>
</comment>
<keyword evidence="3" id="KW-1185">Reference proteome</keyword>
<accession>A0A7I9VPN4</accession>
<reference evidence="3" key="1">
    <citation type="journal article" date="2020" name="Appl. Environ. Microbiol.">
        <title>Diazotrophic Anaeromyxobacter Isolates from Soils.</title>
        <authorList>
            <person name="Masuda Y."/>
            <person name="Yamanaka H."/>
            <person name="Xu Z.X."/>
            <person name="Shiratori Y."/>
            <person name="Aono T."/>
            <person name="Amachi S."/>
            <person name="Senoo K."/>
            <person name="Itoh H."/>
        </authorList>
    </citation>
    <scope>NUCLEOTIDE SEQUENCE [LARGE SCALE GENOMIC DNA]</scope>
    <source>
        <strain evidence="3">R267</strain>
    </source>
</reference>
<feature type="transmembrane region" description="Helical" evidence="1">
    <location>
        <begin position="46"/>
        <end position="72"/>
    </location>
</feature>
<keyword evidence="1" id="KW-0472">Membrane</keyword>
<dbReference type="RefSeq" id="WP_176066856.1">
    <property type="nucleotide sequence ID" value="NZ_BJTG01000007.1"/>
</dbReference>
<evidence type="ECO:0000313" key="3">
    <source>
        <dbReference type="Proteomes" id="UP000503640"/>
    </source>
</evidence>
<proteinExistence type="predicted"/>
<protein>
    <submittedName>
        <fullName evidence="2">Uncharacterized protein</fullName>
    </submittedName>
</protein>
<dbReference type="Proteomes" id="UP000503640">
    <property type="component" value="Unassembled WGS sequence"/>
</dbReference>
<name>A0A7I9VPN4_9BACT</name>
<gene>
    <name evidence="2" type="ORF">AMYX_31170</name>
</gene>
<evidence type="ECO:0000256" key="1">
    <source>
        <dbReference type="SAM" id="Phobius"/>
    </source>
</evidence>
<keyword evidence="1" id="KW-0812">Transmembrane</keyword>